<comment type="caution">
    <text evidence="1">The sequence shown here is derived from an EMBL/GenBank/DDBJ whole genome shotgun (WGS) entry which is preliminary data.</text>
</comment>
<name>A0A2T3KM94_9GAMM</name>
<dbReference type="Proteomes" id="UP000241426">
    <property type="component" value="Unassembled WGS sequence"/>
</dbReference>
<protein>
    <submittedName>
        <fullName evidence="1">Uncharacterized protein</fullName>
    </submittedName>
</protein>
<accession>A0A2T3KM94</accession>
<organism evidence="1 2">
    <name type="scientific">Photobacterium kishitanii</name>
    <dbReference type="NCBI Taxonomy" id="318456"/>
    <lineage>
        <taxon>Bacteria</taxon>
        <taxon>Pseudomonadati</taxon>
        <taxon>Pseudomonadota</taxon>
        <taxon>Gammaproteobacteria</taxon>
        <taxon>Vibrionales</taxon>
        <taxon>Vibrionaceae</taxon>
        <taxon>Photobacterium</taxon>
    </lineage>
</organism>
<proteinExistence type="predicted"/>
<dbReference type="RefSeq" id="WP_107288654.1">
    <property type="nucleotide sequence ID" value="NZ_PYNF01000002.1"/>
</dbReference>
<dbReference type="EMBL" id="PYNF01000002">
    <property type="protein sequence ID" value="PSV00927.1"/>
    <property type="molecule type" value="Genomic_DNA"/>
</dbReference>
<dbReference type="AlphaFoldDB" id="A0A2T3KM94"/>
<sequence length="174" mass="19390">MSKYHVREHVVVAYGSDNVPVRRVLKMRGFKIIDSVRLFGIRSASVVKFSTFKTSSGVLLLDDDDCVEFNSLNMPENSLINISFVCALSGKLVCRSRVVVTRRKKPIILCDFGSQCDSVYLHNQNNVKKIHVDGEMHVSLDRVVAITPDLTVSSKMKDDGFVKVSGRGDLLISL</sequence>
<gene>
    <name evidence="1" type="ORF">C9J27_02550</name>
</gene>
<evidence type="ECO:0000313" key="1">
    <source>
        <dbReference type="EMBL" id="PSV00927.1"/>
    </source>
</evidence>
<evidence type="ECO:0000313" key="2">
    <source>
        <dbReference type="Proteomes" id="UP000241426"/>
    </source>
</evidence>
<reference evidence="1 2" key="1">
    <citation type="submission" date="2018-01" db="EMBL/GenBank/DDBJ databases">
        <title>Whole genome sequencing of Histamine producing bacteria.</title>
        <authorList>
            <person name="Butler K."/>
        </authorList>
    </citation>
    <scope>NUCLEOTIDE SEQUENCE [LARGE SCALE GENOMIC DNA]</scope>
    <source>
        <strain evidence="1 2">FS-7.2</strain>
    </source>
</reference>